<dbReference type="GO" id="GO:0070573">
    <property type="term" value="F:metallodipeptidase activity"/>
    <property type="evidence" value="ECO:0007669"/>
    <property type="project" value="InterPro"/>
</dbReference>
<dbReference type="InterPro" id="IPR032466">
    <property type="entry name" value="Metal_Hydrolase"/>
</dbReference>
<dbReference type="AlphaFoldDB" id="A0A1G9BWR9"/>
<sequence length="340" mass="36387">MRDRMNELLAGVPLIDGHNDLPDALRVSAGYSVAGLDAVRAELQTDIPRLRQGNVGAQFWSVWVPSDLPEQAAVVATLEQVDAVYRLVTAYPQVFGFAATAYELERVWASGRIASLMGIEGGHSIAESLGALRMFARLGVRYMTLTHNDDTAWAASATGLRQTTGLNDTGRAIVAEMNRIGMIVDLSHTAESTQLDVLAATTAPVIFSHSSARAVTDHPRNVTDRVLEKLADNGGVLQVTFVPGFVSARPDATLADVADHVEHARAVAGVDHIGIGGDYDGTPVQPQGLEDVSTYPALFDELATRGWSAGDLQKLAGRNILRVMRAVEDAATEPLWPGSR</sequence>
<dbReference type="PANTHER" id="PTHR10443">
    <property type="entry name" value="MICROSOMAL DIPEPTIDASE"/>
    <property type="match status" value="1"/>
</dbReference>
<reference evidence="1 2" key="1">
    <citation type="submission" date="2016-10" db="EMBL/GenBank/DDBJ databases">
        <authorList>
            <person name="de Groot N.N."/>
        </authorList>
    </citation>
    <scope>NUCLEOTIDE SEQUENCE [LARGE SCALE GENOMIC DNA]</scope>
    <source>
        <strain evidence="1 2">CGMCC 1.5382</strain>
    </source>
</reference>
<dbReference type="PANTHER" id="PTHR10443:SF12">
    <property type="entry name" value="DIPEPTIDASE"/>
    <property type="match status" value="1"/>
</dbReference>
<name>A0A1G9BWR9_9MICO</name>
<organism evidence="1 2">
    <name type="scientific">Cryobacterium psychrotolerans</name>
    <dbReference type="NCBI Taxonomy" id="386301"/>
    <lineage>
        <taxon>Bacteria</taxon>
        <taxon>Bacillati</taxon>
        <taxon>Actinomycetota</taxon>
        <taxon>Actinomycetes</taxon>
        <taxon>Micrococcales</taxon>
        <taxon>Microbacteriaceae</taxon>
        <taxon>Cryobacterium</taxon>
    </lineage>
</organism>
<dbReference type="Pfam" id="PF01244">
    <property type="entry name" value="Peptidase_M19"/>
    <property type="match status" value="1"/>
</dbReference>
<dbReference type="Gene3D" id="3.20.20.140">
    <property type="entry name" value="Metal-dependent hydrolases"/>
    <property type="match status" value="1"/>
</dbReference>
<dbReference type="SUPFAM" id="SSF51556">
    <property type="entry name" value="Metallo-dependent hydrolases"/>
    <property type="match status" value="1"/>
</dbReference>
<protein>
    <submittedName>
        <fullName evidence="1">Membrane dipeptidase</fullName>
    </submittedName>
</protein>
<keyword evidence="2" id="KW-1185">Reference proteome</keyword>
<dbReference type="Proteomes" id="UP000198701">
    <property type="component" value="Unassembled WGS sequence"/>
</dbReference>
<dbReference type="CDD" id="cd01301">
    <property type="entry name" value="rDP_like"/>
    <property type="match status" value="1"/>
</dbReference>
<dbReference type="STRING" id="386301.SAMN05216282_10658"/>
<dbReference type="OrthoDB" id="9804920at2"/>
<dbReference type="GO" id="GO:0006508">
    <property type="term" value="P:proteolysis"/>
    <property type="evidence" value="ECO:0007669"/>
    <property type="project" value="InterPro"/>
</dbReference>
<dbReference type="InterPro" id="IPR008257">
    <property type="entry name" value="Pept_M19"/>
</dbReference>
<evidence type="ECO:0000313" key="1">
    <source>
        <dbReference type="EMBL" id="SDK43918.1"/>
    </source>
</evidence>
<evidence type="ECO:0000313" key="2">
    <source>
        <dbReference type="Proteomes" id="UP000198701"/>
    </source>
</evidence>
<gene>
    <name evidence="1" type="ORF">SAMN05216282_10658</name>
</gene>
<dbReference type="PROSITE" id="PS51365">
    <property type="entry name" value="RENAL_DIPEPTIDASE_2"/>
    <property type="match status" value="1"/>
</dbReference>
<accession>A0A1G9BWR9</accession>
<dbReference type="EMBL" id="FNFU01000006">
    <property type="protein sequence ID" value="SDK43918.1"/>
    <property type="molecule type" value="Genomic_DNA"/>
</dbReference>
<proteinExistence type="predicted"/>